<protein>
    <recommendedName>
        <fullName evidence="5">Leucine-binding protein domain-containing protein</fullName>
    </recommendedName>
</protein>
<dbReference type="eggNOG" id="COG0683">
    <property type="taxonomic scope" value="Bacteria"/>
</dbReference>
<dbReference type="Pfam" id="PF13458">
    <property type="entry name" value="Peripla_BP_6"/>
    <property type="match status" value="1"/>
</dbReference>
<dbReference type="PANTHER" id="PTHR30483:SF6">
    <property type="entry name" value="PERIPLASMIC BINDING PROTEIN OF ABC TRANSPORTER FOR NATURAL AMINO ACIDS"/>
    <property type="match status" value="1"/>
</dbReference>
<feature type="signal peptide" evidence="4">
    <location>
        <begin position="1"/>
        <end position="25"/>
    </location>
</feature>
<evidence type="ECO:0000313" key="7">
    <source>
        <dbReference type="Proteomes" id="UP000004318"/>
    </source>
</evidence>
<keyword evidence="3" id="KW-0029">Amino-acid transport</keyword>
<evidence type="ECO:0000259" key="5">
    <source>
        <dbReference type="Pfam" id="PF13458"/>
    </source>
</evidence>
<feature type="chain" id="PRO_5002658737" description="Leucine-binding protein domain-containing protein" evidence="4">
    <location>
        <begin position="26"/>
        <end position="391"/>
    </location>
</feature>
<dbReference type="STRING" id="252305.OB2597_07380"/>
<proteinExistence type="inferred from homology"/>
<dbReference type="InterPro" id="IPR051010">
    <property type="entry name" value="BCAA_transport"/>
</dbReference>
<evidence type="ECO:0000256" key="4">
    <source>
        <dbReference type="SAM" id="SignalP"/>
    </source>
</evidence>
<dbReference type="InterPro" id="IPR028081">
    <property type="entry name" value="Leu-bd"/>
</dbReference>
<dbReference type="HOGENOM" id="CLU_049010_0_0_5"/>
<keyword evidence="7" id="KW-1185">Reference proteome</keyword>
<organism evidence="6 7">
    <name type="scientific">Pseudooceanicola batsensis (strain ATCC BAA-863 / DSM 15984 / KCTC 12145 / HTCC2597)</name>
    <name type="common">Oceanicola batsensis</name>
    <dbReference type="NCBI Taxonomy" id="252305"/>
    <lineage>
        <taxon>Bacteria</taxon>
        <taxon>Pseudomonadati</taxon>
        <taxon>Pseudomonadota</taxon>
        <taxon>Alphaproteobacteria</taxon>
        <taxon>Rhodobacterales</taxon>
        <taxon>Paracoccaceae</taxon>
        <taxon>Pseudooceanicola</taxon>
    </lineage>
</organism>
<dbReference type="RefSeq" id="WP_009805705.1">
    <property type="nucleotide sequence ID" value="NZ_CH724131.1"/>
</dbReference>
<dbReference type="PROSITE" id="PS51257">
    <property type="entry name" value="PROKAR_LIPOPROTEIN"/>
    <property type="match status" value="1"/>
</dbReference>
<reference evidence="6 7" key="1">
    <citation type="journal article" date="2010" name="J. Bacteriol.">
        <title>Genome sequences of Oceanicola granulosus HTCC2516(T) and Oceanicola batsensis HTCC2597(TDelta).</title>
        <authorList>
            <person name="Thrash J.C."/>
            <person name="Cho J.C."/>
            <person name="Vergin K.L."/>
            <person name="Giovannoni S.J."/>
        </authorList>
    </citation>
    <scope>NUCLEOTIDE SEQUENCE [LARGE SCALE GENOMIC DNA]</scope>
    <source>
        <strain evidence="7">ATCC BAA-863 / DSM 15984 / KCTC 12145 / HTCC2597</strain>
    </source>
</reference>
<evidence type="ECO:0000256" key="3">
    <source>
        <dbReference type="ARBA" id="ARBA00022970"/>
    </source>
</evidence>
<sequence>MFALLRATRKAGSRIAVAVAALALAACEPMNLGGAGGPAIDTGQPVQVALLVPKSGGSGDAVVSAALENAARLAISDLNSARIDLRVYDTAGTEAQTAAVTAQAIDEGAKIILGPLYGGNANAAGVAAARSGVNVMAFSNNSSLAGGNVFILGHTFGNTARRLTGFAAGQGKRRIVTVSAQTAAGELGRAAIAQAAAGSGASVVGNVTYSYSQQGVIAAVNEVKSAIETNAADAVFLTSNTDAALPFFAQLLPERGVDPAVTQYIGLTRWDVPPQTLDLPGLEGGWFALPDPNLTAQFNSRYSAAYGTSPHPLAGLAYDGIAAIGALVKQGNRNALSSAALTQGAGFQGVNGVFRFRPGGVVERGLAVATIQNNQVVVIDPAPRSFGGFGF</sequence>
<dbReference type="GO" id="GO:0006865">
    <property type="term" value="P:amino acid transport"/>
    <property type="evidence" value="ECO:0007669"/>
    <property type="project" value="UniProtKB-KW"/>
</dbReference>
<gene>
    <name evidence="6" type="ORF">OB2597_07380</name>
</gene>
<dbReference type="InterPro" id="IPR028082">
    <property type="entry name" value="Peripla_BP_I"/>
</dbReference>
<name>A3TTW1_PSEBH</name>
<dbReference type="PANTHER" id="PTHR30483">
    <property type="entry name" value="LEUCINE-SPECIFIC-BINDING PROTEIN"/>
    <property type="match status" value="1"/>
</dbReference>
<dbReference type="OrthoDB" id="7210494at2"/>
<comment type="similarity">
    <text evidence="1">Belongs to the leucine-binding protein family.</text>
</comment>
<dbReference type="SUPFAM" id="SSF53822">
    <property type="entry name" value="Periplasmic binding protein-like I"/>
    <property type="match status" value="1"/>
</dbReference>
<dbReference type="AlphaFoldDB" id="A3TTW1"/>
<dbReference type="CDD" id="cd06339">
    <property type="entry name" value="PBP1_YraM_LppC_lipoprotein-like"/>
    <property type="match status" value="1"/>
</dbReference>
<comment type="caution">
    <text evidence="6">The sequence shown here is derived from an EMBL/GenBank/DDBJ whole genome shotgun (WGS) entry which is preliminary data.</text>
</comment>
<evidence type="ECO:0000256" key="2">
    <source>
        <dbReference type="ARBA" id="ARBA00022729"/>
    </source>
</evidence>
<dbReference type="Gene3D" id="3.40.50.2300">
    <property type="match status" value="2"/>
</dbReference>
<dbReference type="EMBL" id="AAMO01000001">
    <property type="protein sequence ID" value="EAQ05088.1"/>
    <property type="molecule type" value="Genomic_DNA"/>
</dbReference>
<keyword evidence="3" id="KW-0813">Transport</keyword>
<evidence type="ECO:0000256" key="1">
    <source>
        <dbReference type="ARBA" id="ARBA00010062"/>
    </source>
</evidence>
<feature type="domain" description="Leucine-binding protein" evidence="5">
    <location>
        <begin position="45"/>
        <end position="373"/>
    </location>
</feature>
<keyword evidence="2 4" id="KW-0732">Signal</keyword>
<accession>A3TTW1</accession>
<dbReference type="Proteomes" id="UP000004318">
    <property type="component" value="Unassembled WGS sequence"/>
</dbReference>
<evidence type="ECO:0000313" key="6">
    <source>
        <dbReference type="EMBL" id="EAQ05088.1"/>
    </source>
</evidence>